<dbReference type="AlphaFoldDB" id="A0A2I0X7G1"/>
<dbReference type="Proteomes" id="UP000233837">
    <property type="component" value="Unassembled WGS sequence"/>
</dbReference>
<proteinExistence type="predicted"/>
<accession>A0A2I0X7G1</accession>
<sequence length="60" mass="6559">MEAKKRASGDCGVVMRSQTIKTCLQNSEEGCKSGTGKRGQRRAGNLFGSSRRHEDEGCRL</sequence>
<protein>
    <submittedName>
        <fullName evidence="2">Uncharacterized protein</fullName>
    </submittedName>
</protein>
<keyword evidence="3" id="KW-1185">Reference proteome</keyword>
<reference evidence="2 3" key="2">
    <citation type="journal article" date="2017" name="Nature">
        <title>The Apostasia genome and the evolution of orchids.</title>
        <authorList>
            <person name="Zhang G.Q."/>
            <person name="Liu K.W."/>
            <person name="Li Z."/>
            <person name="Lohaus R."/>
            <person name="Hsiao Y.Y."/>
            <person name="Niu S.C."/>
            <person name="Wang J.Y."/>
            <person name="Lin Y.C."/>
            <person name="Xu Q."/>
            <person name="Chen L.J."/>
            <person name="Yoshida K."/>
            <person name="Fujiwara S."/>
            <person name="Wang Z.W."/>
            <person name="Zhang Y.Q."/>
            <person name="Mitsuda N."/>
            <person name="Wang M."/>
            <person name="Liu G.H."/>
            <person name="Pecoraro L."/>
            <person name="Huang H.X."/>
            <person name="Xiao X.J."/>
            <person name="Lin M."/>
            <person name="Wu X.Y."/>
            <person name="Wu W.L."/>
            <person name="Chen Y.Y."/>
            <person name="Chang S.B."/>
            <person name="Sakamoto S."/>
            <person name="Ohme-Takagi M."/>
            <person name="Yagi M."/>
            <person name="Zeng S.J."/>
            <person name="Shen C.Y."/>
            <person name="Yeh C.M."/>
            <person name="Luo Y.B."/>
            <person name="Tsai W.C."/>
            <person name="Van de Peer Y."/>
            <person name="Liu Z.J."/>
        </authorList>
    </citation>
    <scope>NUCLEOTIDE SEQUENCE [LARGE SCALE GENOMIC DNA]</scope>
    <source>
        <tissue evidence="2">The whole plant</tissue>
    </source>
</reference>
<reference evidence="2 3" key="1">
    <citation type="journal article" date="2016" name="Sci. Rep.">
        <title>The Dendrobium catenatum Lindl. genome sequence provides insights into polysaccharide synthase, floral development and adaptive evolution.</title>
        <authorList>
            <person name="Zhang G.Q."/>
            <person name="Xu Q."/>
            <person name="Bian C."/>
            <person name="Tsai W.C."/>
            <person name="Yeh C.M."/>
            <person name="Liu K.W."/>
            <person name="Yoshida K."/>
            <person name="Zhang L.S."/>
            <person name="Chang S.B."/>
            <person name="Chen F."/>
            <person name="Shi Y."/>
            <person name="Su Y.Y."/>
            <person name="Zhang Y.Q."/>
            <person name="Chen L.J."/>
            <person name="Yin Y."/>
            <person name="Lin M."/>
            <person name="Huang H."/>
            <person name="Deng H."/>
            <person name="Wang Z.W."/>
            <person name="Zhu S.L."/>
            <person name="Zhao X."/>
            <person name="Deng C."/>
            <person name="Niu S.C."/>
            <person name="Huang J."/>
            <person name="Wang M."/>
            <person name="Liu G.H."/>
            <person name="Yang H.J."/>
            <person name="Xiao X.J."/>
            <person name="Hsiao Y.Y."/>
            <person name="Wu W.L."/>
            <person name="Chen Y.Y."/>
            <person name="Mitsuda N."/>
            <person name="Ohme-Takagi M."/>
            <person name="Luo Y.B."/>
            <person name="Van de Peer Y."/>
            <person name="Liu Z.J."/>
        </authorList>
    </citation>
    <scope>NUCLEOTIDE SEQUENCE [LARGE SCALE GENOMIC DNA]</scope>
    <source>
        <tissue evidence="2">The whole plant</tissue>
    </source>
</reference>
<organism evidence="2 3">
    <name type="scientific">Dendrobium catenatum</name>
    <dbReference type="NCBI Taxonomy" id="906689"/>
    <lineage>
        <taxon>Eukaryota</taxon>
        <taxon>Viridiplantae</taxon>
        <taxon>Streptophyta</taxon>
        <taxon>Embryophyta</taxon>
        <taxon>Tracheophyta</taxon>
        <taxon>Spermatophyta</taxon>
        <taxon>Magnoliopsida</taxon>
        <taxon>Liliopsida</taxon>
        <taxon>Asparagales</taxon>
        <taxon>Orchidaceae</taxon>
        <taxon>Epidendroideae</taxon>
        <taxon>Malaxideae</taxon>
        <taxon>Dendrobiinae</taxon>
        <taxon>Dendrobium</taxon>
    </lineage>
</organism>
<dbReference type="EMBL" id="KZ502074">
    <property type="protein sequence ID" value="PKU83854.1"/>
    <property type="molecule type" value="Genomic_DNA"/>
</dbReference>
<evidence type="ECO:0000313" key="2">
    <source>
        <dbReference type="EMBL" id="PKU83854.1"/>
    </source>
</evidence>
<feature type="compositionally biased region" description="Basic and acidic residues" evidence="1">
    <location>
        <begin position="51"/>
        <end position="60"/>
    </location>
</feature>
<feature type="region of interest" description="Disordered" evidence="1">
    <location>
        <begin position="27"/>
        <end position="60"/>
    </location>
</feature>
<gene>
    <name evidence="2" type="ORF">MA16_Dca020737</name>
</gene>
<evidence type="ECO:0000313" key="3">
    <source>
        <dbReference type="Proteomes" id="UP000233837"/>
    </source>
</evidence>
<evidence type="ECO:0000256" key="1">
    <source>
        <dbReference type="SAM" id="MobiDB-lite"/>
    </source>
</evidence>
<name>A0A2I0X7G1_9ASPA</name>